<dbReference type="Proteomes" id="UP000189701">
    <property type="component" value="Unplaced"/>
</dbReference>
<sequence length="134" mass="15453">MEATRMLIAFASHMEFTLFQIDMKSAFLNGFLKKEVYIKLPPYFERHVHPEHESHLKVAKRILGYLKGMQDLVLYYPSGDNIELVGYANADYVEYLVYTFGSLRTKISKSDIALLGVFAQNFQKPSRNLVPVTQ</sequence>
<accession>A0A1U7VET6</accession>
<organism evidence="2 3">
    <name type="scientific">Nicotiana sylvestris</name>
    <name type="common">Wood tobacco</name>
    <name type="synonym">South American tobacco</name>
    <dbReference type="NCBI Taxonomy" id="4096"/>
    <lineage>
        <taxon>Eukaryota</taxon>
        <taxon>Viridiplantae</taxon>
        <taxon>Streptophyta</taxon>
        <taxon>Embryophyta</taxon>
        <taxon>Tracheophyta</taxon>
        <taxon>Spermatophyta</taxon>
        <taxon>Magnoliopsida</taxon>
        <taxon>eudicotyledons</taxon>
        <taxon>Gunneridae</taxon>
        <taxon>Pentapetalae</taxon>
        <taxon>asterids</taxon>
        <taxon>lamiids</taxon>
        <taxon>Solanales</taxon>
        <taxon>Solanaceae</taxon>
        <taxon>Nicotianoideae</taxon>
        <taxon>Nicotianeae</taxon>
        <taxon>Nicotiana</taxon>
    </lineage>
</organism>
<protein>
    <submittedName>
        <fullName evidence="3">Uncharacterized protein LOC104212696</fullName>
    </submittedName>
</protein>
<feature type="non-terminal residue" evidence="3">
    <location>
        <position position="134"/>
    </location>
</feature>
<dbReference type="RefSeq" id="XP_009760345.1">
    <property type="nucleotide sequence ID" value="XM_009762043.1"/>
</dbReference>
<evidence type="ECO:0000313" key="2">
    <source>
        <dbReference type="Proteomes" id="UP000189701"/>
    </source>
</evidence>
<feature type="domain" description="Reverse transcriptase Ty1/copia-type" evidence="1">
    <location>
        <begin position="2"/>
        <end position="54"/>
    </location>
</feature>
<dbReference type="AlphaFoldDB" id="A0A1U7VET6"/>
<evidence type="ECO:0000259" key="1">
    <source>
        <dbReference type="Pfam" id="PF07727"/>
    </source>
</evidence>
<dbReference type="InterPro" id="IPR013103">
    <property type="entry name" value="RVT_2"/>
</dbReference>
<dbReference type="OrthoDB" id="1306296at2759"/>
<reference evidence="2" key="1">
    <citation type="journal article" date="2013" name="Genome Biol.">
        <title>Reference genomes and transcriptomes of Nicotiana sylvestris and Nicotiana tomentosiformis.</title>
        <authorList>
            <person name="Sierro N."/>
            <person name="Battey J.N."/>
            <person name="Ouadi S."/>
            <person name="Bovet L."/>
            <person name="Goepfert S."/>
            <person name="Bakaher N."/>
            <person name="Peitsch M.C."/>
            <person name="Ivanov N.V."/>
        </authorList>
    </citation>
    <scope>NUCLEOTIDE SEQUENCE [LARGE SCALE GENOMIC DNA]</scope>
</reference>
<keyword evidence="2" id="KW-1185">Reference proteome</keyword>
<evidence type="ECO:0000313" key="3">
    <source>
        <dbReference type="RefSeq" id="XP_009760345.1"/>
    </source>
</evidence>
<name>A0A1U7VET6_NICSY</name>
<dbReference type="Pfam" id="PF07727">
    <property type="entry name" value="RVT_2"/>
    <property type="match status" value="1"/>
</dbReference>
<reference evidence="3" key="2">
    <citation type="submission" date="2025-08" db="UniProtKB">
        <authorList>
            <consortium name="RefSeq"/>
        </authorList>
    </citation>
    <scope>IDENTIFICATION</scope>
    <source>
        <tissue evidence="3">Leaf</tissue>
    </source>
</reference>
<proteinExistence type="predicted"/>
<gene>
    <name evidence="3" type="primary">LOC104212696</name>
</gene>